<dbReference type="PANTHER" id="PTHR36922">
    <property type="entry name" value="BLL2446 PROTEIN"/>
    <property type="match status" value="1"/>
</dbReference>
<dbReference type="InterPro" id="IPR034660">
    <property type="entry name" value="DinB/YfiT-like"/>
</dbReference>
<dbReference type="Pfam" id="PF09351">
    <property type="entry name" value="DUF1993"/>
    <property type="match status" value="1"/>
</dbReference>
<sequence length="169" mass="18179">MAFTIYDASIPMMVRMLQNLSSILDKAAAHAAAKGIQPATMIESSLAPDMFNLARQVQSAADAAKAGAARLSGEVPPSHADTETTFDELKGRIAKVIAYVESFTPEQINAGGERSITIPARGEPHVFKNGGDYLTQFLIPNFFFHVTTAYGLVRQQGVEIGKMTYLTGV</sequence>
<protein>
    <submittedName>
        <fullName evidence="1">DUF1993 domain-containing protein</fullName>
    </submittedName>
</protein>
<dbReference type="KEGG" id="lck:HN018_16145"/>
<dbReference type="SUPFAM" id="SSF109854">
    <property type="entry name" value="DinB/YfiT-like putative metalloenzymes"/>
    <property type="match status" value="1"/>
</dbReference>
<dbReference type="Gene3D" id="1.20.120.450">
    <property type="entry name" value="dinb family like domain"/>
    <property type="match status" value="1"/>
</dbReference>
<evidence type="ECO:0000313" key="1">
    <source>
        <dbReference type="EMBL" id="QKE91371.1"/>
    </source>
</evidence>
<evidence type="ECO:0000313" key="2">
    <source>
        <dbReference type="Proteomes" id="UP000500767"/>
    </source>
</evidence>
<organism evidence="1 2">
    <name type="scientific">Lichenicola cladoniae</name>
    <dbReference type="NCBI Taxonomy" id="1484109"/>
    <lineage>
        <taxon>Bacteria</taxon>
        <taxon>Pseudomonadati</taxon>
        <taxon>Pseudomonadota</taxon>
        <taxon>Alphaproteobacteria</taxon>
        <taxon>Acetobacterales</taxon>
        <taxon>Acetobacteraceae</taxon>
        <taxon>Lichenicola</taxon>
    </lineage>
</organism>
<gene>
    <name evidence="1" type="ORF">HN018_16145</name>
</gene>
<dbReference type="RefSeq" id="WP_171833105.1">
    <property type="nucleotide sequence ID" value="NZ_CP053708.1"/>
</dbReference>
<keyword evidence="2" id="KW-1185">Reference proteome</keyword>
<name>A0A6M8HT49_9PROT</name>
<reference evidence="1 2" key="1">
    <citation type="journal article" date="2014" name="World J. Microbiol. Biotechnol.">
        <title>Biodiversity and physiological characteristics of Antarctic and Arctic lichens-associated bacteria.</title>
        <authorList>
            <person name="Lee Y.M."/>
            <person name="Kim E.H."/>
            <person name="Lee H.K."/>
            <person name="Hong S.G."/>
        </authorList>
    </citation>
    <scope>NUCLEOTIDE SEQUENCE [LARGE SCALE GENOMIC DNA]</scope>
    <source>
        <strain evidence="1 2">PAMC 26569</strain>
    </source>
</reference>
<dbReference type="AlphaFoldDB" id="A0A6M8HT49"/>
<proteinExistence type="predicted"/>
<dbReference type="PANTHER" id="PTHR36922:SF1">
    <property type="entry name" value="DUF1993 DOMAIN-CONTAINING PROTEIN"/>
    <property type="match status" value="1"/>
</dbReference>
<accession>A0A6M8HT49</accession>
<dbReference type="EMBL" id="CP053708">
    <property type="protein sequence ID" value="QKE91371.1"/>
    <property type="molecule type" value="Genomic_DNA"/>
</dbReference>
<dbReference type="InterPro" id="IPR018531">
    <property type="entry name" value="DUF1993"/>
</dbReference>
<dbReference type="Proteomes" id="UP000500767">
    <property type="component" value="Chromosome"/>
</dbReference>